<sequence>MYRLSAILVLCLALNTHAQQKDFGDISMNELVATFLPQDTSANAYVIFDVGAMFINPDYELEMERHIRIKILSEEGKSWADVSIPFYHKDLISNIEAASYTPEGEEFELDPDNIYEEGSKNWRKKVFAIPGVETGSVIEYKYRLTSKYIGALEPWFFQSSIFTKYSAVSFYLPKYFTFTANSNVINLKNSKAKVLNRYNPQDTKHTRYTWEMNDLPAIRKEPFMYNQQDYYAKLFFQIQTYKSPYTFLNFAKTWKDVTKQIIKSLRSKLDDEDTRETVEKVTANAATDLEKARALYFFVLRDIHIKDYVHWNASKLLSPMEVLEKKEGSRNEKNLLLINLLRRAGITADPFLISSRSHGRPSGNWISTQQFDYLIVATTIKGKLYYLDS</sequence>
<name>A0A7V1LP53_CALAY</name>
<dbReference type="InterPro" id="IPR024618">
    <property type="entry name" value="DUF3857"/>
</dbReference>
<dbReference type="EMBL" id="DRLD01000365">
    <property type="protein sequence ID" value="HED11583.1"/>
    <property type="molecule type" value="Genomic_DNA"/>
</dbReference>
<evidence type="ECO:0000256" key="1">
    <source>
        <dbReference type="SAM" id="SignalP"/>
    </source>
</evidence>
<dbReference type="Gene3D" id="3.10.620.30">
    <property type="match status" value="1"/>
</dbReference>
<gene>
    <name evidence="4" type="ORF">ENJ10_12905</name>
</gene>
<dbReference type="InterPro" id="IPR002931">
    <property type="entry name" value="Transglutaminase-like"/>
</dbReference>
<dbReference type="Proteomes" id="UP000886005">
    <property type="component" value="Unassembled WGS sequence"/>
</dbReference>
<dbReference type="InterPro" id="IPR038765">
    <property type="entry name" value="Papain-like_cys_pep_sf"/>
</dbReference>
<protein>
    <submittedName>
        <fullName evidence="4">DUF3857 domain-containing protein</fullName>
    </submittedName>
</protein>
<comment type="caution">
    <text evidence="4">The sequence shown here is derived from an EMBL/GenBank/DDBJ whole genome shotgun (WGS) entry which is preliminary data.</text>
</comment>
<accession>A0A7V1LP53</accession>
<reference evidence="4" key="1">
    <citation type="journal article" date="2020" name="mSystems">
        <title>Genome- and Community-Level Interaction Insights into Carbon Utilization and Element Cycling Functions of Hydrothermarchaeota in Hydrothermal Sediment.</title>
        <authorList>
            <person name="Zhou Z."/>
            <person name="Liu Y."/>
            <person name="Xu W."/>
            <person name="Pan J."/>
            <person name="Luo Z.H."/>
            <person name="Li M."/>
        </authorList>
    </citation>
    <scope>NUCLEOTIDE SEQUENCE [LARGE SCALE GENOMIC DNA]</scope>
    <source>
        <strain evidence="4">HyVt-456</strain>
    </source>
</reference>
<feature type="signal peptide" evidence="1">
    <location>
        <begin position="1"/>
        <end position="18"/>
    </location>
</feature>
<dbReference type="Pfam" id="PF01841">
    <property type="entry name" value="Transglut_core"/>
    <property type="match status" value="1"/>
</dbReference>
<organism evidence="4">
    <name type="scientific">Caldithrix abyssi</name>
    <dbReference type="NCBI Taxonomy" id="187145"/>
    <lineage>
        <taxon>Bacteria</taxon>
        <taxon>Pseudomonadati</taxon>
        <taxon>Calditrichota</taxon>
        <taxon>Calditrichia</taxon>
        <taxon>Calditrichales</taxon>
        <taxon>Calditrichaceae</taxon>
        <taxon>Caldithrix</taxon>
    </lineage>
</organism>
<evidence type="ECO:0000259" key="3">
    <source>
        <dbReference type="Pfam" id="PF12969"/>
    </source>
</evidence>
<evidence type="ECO:0000313" key="4">
    <source>
        <dbReference type="EMBL" id="HED11583.1"/>
    </source>
</evidence>
<feature type="non-terminal residue" evidence="4">
    <location>
        <position position="389"/>
    </location>
</feature>
<feature type="chain" id="PRO_5031343122" evidence="1">
    <location>
        <begin position="19"/>
        <end position="389"/>
    </location>
</feature>
<proteinExistence type="predicted"/>
<evidence type="ECO:0000259" key="2">
    <source>
        <dbReference type="Pfam" id="PF01841"/>
    </source>
</evidence>
<dbReference type="AlphaFoldDB" id="A0A7V1LP53"/>
<keyword evidence="1" id="KW-0732">Signal</keyword>
<dbReference type="Pfam" id="PF12969">
    <property type="entry name" value="DUF3857"/>
    <property type="match status" value="1"/>
</dbReference>
<dbReference type="Gene3D" id="2.60.40.3140">
    <property type="match status" value="1"/>
</dbReference>
<feature type="domain" description="Transglutaminase-like" evidence="2">
    <location>
        <begin position="276"/>
        <end position="348"/>
    </location>
</feature>
<feature type="domain" description="DUF3857" evidence="3">
    <location>
        <begin position="58"/>
        <end position="218"/>
    </location>
</feature>
<dbReference type="SUPFAM" id="SSF54001">
    <property type="entry name" value="Cysteine proteinases"/>
    <property type="match status" value="1"/>
</dbReference>